<proteinExistence type="predicted"/>
<dbReference type="Pfam" id="PF13358">
    <property type="entry name" value="DDE_3"/>
    <property type="match status" value="1"/>
</dbReference>
<dbReference type="GO" id="GO:0003676">
    <property type="term" value="F:nucleic acid binding"/>
    <property type="evidence" value="ECO:0007669"/>
    <property type="project" value="InterPro"/>
</dbReference>
<organism evidence="2">
    <name type="scientific">hydrothermal vent metagenome</name>
    <dbReference type="NCBI Taxonomy" id="652676"/>
    <lineage>
        <taxon>unclassified sequences</taxon>
        <taxon>metagenomes</taxon>
        <taxon>ecological metagenomes</taxon>
    </lineage>
</organism>
<name>A0A3B0TQL3_9ZZZZ</name>
<protein>
    <submittedName>
        <fullName evidence="2">Mobile element protein</fullName>
    </submittedName>
</protein>
<sequence length="143" mass="16825">TGKRFSVNMISAISNRGHLQFMLMGAGLNSEVFKIFLERMIKYSERKIFFITDNHPSHKTKKLNEWLEQNKDKIEALFIPPYSPELNPQEYPGQDLKTNVVGKKRAINKEQLKKNINDFMGKRKKDRPQVKKYFNHKHAKYAA</sequence>
<dbReference type="Gene3D" id="3.30.420.10">
    <property type="entry name" value="Ribonuclease H-like superfamily/Ribonuclease H"/>
    <property type="match status" value="1"/>
</dbReference>
<dbReference type="EMBL" id="UOEL01000044">
    <property type="protein sequence ID" value="VAW10924.1"/>
    <property type="molecule type" value="Genomic_DNA"/>
</dbReference>
<feature type="non-terminal residue" evidence="2">
    <location>
        <position position="1"/>
    </location>
</feature>
<dbReference type="AlphaFoldDB" id="A0A3B0TQL3"/>
<dbReference type="InterPro" id="IPR038717">
    <property type="entry name" value="Tc1-like_DDE_dom"/>
</dbReference>
<gene>
    <name evidence="2" type="ORF">MNBD_BACTEROID03-374</name>
</gene>
<evidence type="ECO:0000259" key="1">
    <source>
        <dbReference type="Pfam" id="PF13358"/>
    </source>
</evidence>
<dbReference type="InterPro" id="IPR036397">
    <property type="entry name" value="RNaseH_sf"/>
</dbReference>
<accession>A0A3B0TQL3</accession>
<feature type="domain" description="Tc1-like transposase DDE" evidence="1">
    <location>
        <begin position="2"/>
        <end position="113"/>
    </location>
</feature>
<evidence type="ECO:0000313" key="2">
    <source>
        <dbReference type="EMBL" id="VAW10924.1"/>
    </source>
</evidence>
<reference evidence="2" key="1">
    <citation type="submission" date="2018-06" db="EMBL/GenBank/DDBJ databases">
        <authorList>
            <person name="Zhirakovskaya E."/>
        </authorList>
    </citation>
    <scope>NUCLEOTIDE SEQUENCE</scope>
</reference>